<evidence type="ECO:0000256" key="5">
    <source>
        <dbReference type="SAM" id="MobiDB-lite"/>
    </source>
</evidence>
<dbReference type="RefSeq" id="WP_343981661.1">
    <property type="nucleotide sequence ID" value="NZ_BAAAJG010000015.1"/>
</dbReference>
<evidence type="ECO:0000256" key="3">
    <source>
        <dbReference type="ARBA" id="ARBA00023163"/>
    </source>
</evidence>
<dbReference type="Pfam" id="PF00440">
    <property type="entry name" value="TetR_N"/>
    <property type="match status" value="1"/>
</dbReference>
<dbReference type="PANTHER" id="PTHR30055">
    <property type="entry name" value="HTH-TYPE TRANSCRIPTIONAL REGULATOR RUTR"/>
    <property type="match status" value="1"/>
</dbReference>
<dbReference type="InterPro" id="IPR009057">
    <property type="entry name" value="Homeodomain-like_sf"/>
</dbReference>
<dbReference type="PRINTS" id="PR00455">
    <property type="entry name" value="HTHTETR"/>
</dbReference>
<keyword evidence="3" id="KW-0804">Transcription</keyword>
<organism evidence="7 8">
    <name type="scientific">Pseudonocardia aurantiaca</name>
    <dbReference type="NCBI Taxonomy" id="75290"/>
    <lineage>
        <taxon>Bacteria</taxon>
        <taxon>Bacillati</taxon>
        <taxon>Actinomycetota</taxon>
        <taxon>Actinomycetes</taxon>
        <taxon>Pseudonocardiales</taxon>
        <taxon>Pseudonocardiaceae</taxon>
        <taxon>Pseudonocardia</taxon>
    </lineage>
</organism>
<dbReference type="Proteomes" id="UP001597145">
    <property type="component" value="Unassembled WGS sequence"/>
</dbReference>
<reference evidence="8" key="1">
    <citation type="journal article" date="2019" name="Int. J. Syst. Evol. Microbiol.">
        <title>The Global Catalogue of Microorganisms (GCM) 10K type strain sequencing project: providing services to taxonomists for standard genome sequencing and annotation.</title>
        <authorList>
            <consortium name="The Broad Institute Genomics Platform"/>
            <consortium name="The Broad Institute Genome Sequencing Center for Infectious Disease"/>
            <person name="Wu L."/>
            <person name="Ma J."/>
        </authorList>
    </citation>
    <scope>NUCLEOTIDE SEQUENCE [LARGE SCALE GENOMIC DNA]</scope>
    <source>
        <strain evidence="8">JCM 12165</strain>
    </source>
</reference>
<dbReference type="InterPro" id="IPR036271">
    <property type="entry name" value="Tet_transcr_reg_TetR-rel_C_sf"/>
</dbReference>
<evidence type="ECO:0000259" key="6">
    <source>
        <dbReference type="PROSITE" id="PS50977"/>
    </source>
</evidence>
<dbReference type="InterPro" id="IPR025996">
    <property type="entry name" value="MT1864/Rv1816-like_C"/>
</dbReference>
<accession>A0ABW4FHP3</accession>
<evidence type="ECO:0000313" key="7">
    <source>
        <dbReference type="EMBL" id="MFD1529587.1"/>
    </source>
</evidence>
<dbReference type="EMBL" id="JBHUCP010000005">
    <property type="protein sequence ID" value="MFD1529587.1"/>
    <property type="molecule type" value="Genomic_DNA"/>
</dbReference>
<sequence>MPDIERGPATAGPEGQHRPPLDGPRERRRRQTREEILDAALDVVTEQGVAALNLSEVARRVGLRQPSLYQYFDSRLAVYDALFERGMAQHLDLVRSAIAANPPGLAALRAIAVGTVRYSVEHPAFAQLMFFPAIPGFEPSGQAYQPSLEVQKLTTAAVAAAVQRSELHPAAATEQGLALFIALAAGIASLQLGNDRHSGFDEGRYSPLVEPALDMFAAYFSPNKQPDWRPSNQHQT</sequence>
<dbReference type="PROSITE" id="PS50977">
    <property type="entry name" value="HTH_TETR_2"/>
    <property type="match status" value="1"/>
</dbReference>
<evidence type="ECO:0000256" key="1">
    <source>
        <dbReference type="ARBA" id="ARBA00023015"/>
    </source>
</evidence>
<feature type="compositionally biased region" description="Basic and acidic residues" evidence="5">
    <location>
        <begin position="15"/>
        <end position="25"/>
    </location>
</feature>
<gene>
    <name evidence="7" type="ORF">ACFSCY_09060</name>
</gene>
<protein>
    <submittedName>
        <fullName evidence="7">TetR/AcrR family transcriptional regulator</fullName>
    </submittedName>
</protein>
<feature type="domain" description="HTH tetR-type" evidence="6">
    <location>
        <begin position="30"/>
        <end position="90"/>
    </location>
</feature>
<dbReference type="PANTHER" id="PTHR30055:SF234">
    <property type="entry name" value="HTH-TYPE TRANSCRIPTIONAL REGULATOR BETI"/>
    <property type="match status" value="1"/>
</dbReference>
<comment type="caution">
    <text evidence="7">The sequence shown here is derived from an EMBL/GenBank/DDBJ whole genome shotgun (WGS) entry which is preliminary data.</text>
</comment>
<keyword evidence="8" id="KW-1185">Reference proteome</keyword>
<name>A0ABW4FHP3_9PSEU</name>
<evidence type="ECO:0000256" key="2">
    <source>
        <dbReference type="ARBA" id="ARBA00023125"/>
    </source>
</evidence>
<dbReference type="InterPro" id="IPR001647">
    <property type="entry name" value="HTH_TetR"/>
</dbReference>
<evidence type="ECO:0000256" key="4">
    <source>
        <dbReference type="PROSITE-ProRule" id="PRU00335"/>
    </source>
</evidence>
<dbReference type="Pfam" id="PF13305">
    <property type="entry name" value="TetR_C_33"/>
    <property type="match status" value="1"/>
</dbReference>
<dbReference type="InterPro" id="IPR050109">
    <property type="entry name" value="HTH-type_TetR-like_transc_reg"/>
</dbReference>
<keyword evidence="2 4" id="KW-0238">DNA-binding</keyword>
<keyword evidence="1" id="KW-0805">Transcription regulation</keyword>
<feature type="DNA-binding region" description="H-T-H motif" evidence="4">
    <location>
        <begin position="53"/>
        <end position="72"/>
    </location>
</feature>
<evidence type="ECO:0000313" key="8">
    <source>
        <dbReference type="Proteomes" id="UP001597145"/>
    </source>
</evidence>
<feature type="region of interest" description="Disordered" evidence="5">
    <location>
        <begin position="1"/>
        <end position="29"/>
    </location>
</feature>
<proteinExistence type="predicted"/>
<dbReference type="Gene3D" id="1.10.357.10">
    <property type="entry name" value="Tetracycline Repressor, domain 2"/>
    <property type="match status" value="1"/>
</dbReference>
<dbReference type="SUPFAM" id="SSF46689">
    <property type="entry name" value="Homeodomain-like"/>
    <property type="match status" value="1"/>
</dbReference>
<dbReference type="SUPFAM" id="SSF48498">
    <property type="entry name" value="Tetracyclin repressor-like, C-terminal domain"/>
    <property type="match status" value="1"/>
</dbReference>